<feature type="transmembrane region" description="Helical" evidence="5">
    <location>
        <begin position="192"/>
        <end position="212"/>
    </location>
</feature>
<dbReference type="InterPro" id="IPR004089">
    <property type="entry name" value="MCPsignal_dom"/>
</dbReference>
<dbReference type="SUPFAM" id="SSF58104">
    <property type="entry name" value="Methyl-accepting chemotaxis protein (MCP) signaling domain"/>
    <property type="match status" value="1"/>
</dbReference>
<dbReference type="FunFam" id="1.10.287.950:FF:000001">
    <property type="entry name" value="Methyl-accepting chemotaxis sensory transducer"/>
    <property type="match status" value="1"/>
</dbReference>
<dbReference type="GO" id="GO:0006935">
    <property type="term" value="P:chemotaxis"/>
    <property type="evidence" value="ECO:0007669"/>
    <property type="project" value="UniProtKB-ARBA"/>
</dbReference>
<protein>
    <submittedName>
        <fullName evidence="8">Methyl-accepting chemotaxis protein</fullName>
    </submittedName>
</protein>
<organism evidence="8 9">
    <name type="scientific">Gulbenkiania indica</name>
    <dbReference type="NCBI Taxonomy" id="375574"/>
    <lineage>
        <taxon>Bacteria</taxon>
        <taxon>Pseudomonadati</taxon>
        <taxon>Pseudomonadota</taxon>
        <taxon>Betaproteobacteria</taxon>
        <taxon>Neisseriales</taxon>
        <taxon>Chromobacteriaceae</taxon>
        <taxon>Gulbenkiania</taxon>
    </lineage>
</organism>
<evidence type="ECO:0000313" key="9">
    <source>
        <dbReference type="Proteomes" id="UP000243535"/>
    </source>
</evidence>
<feature type="domain" description="HAMP" evidence="7">
    <location>
        <begin position="214"/>
        <end position="266"/>
    </location>
</feature>
<dbReference type="PANTHER" id="PTHR32089">
    <property type="entry name" value="METHYL-ACCEPTING CHEMOTAXIS PROTEIN MCPB"/>
    <property type="match status" value="1"/>
</dbReference>
<name>A0A0K6GWP5_9NEIS</name>
<feature type="domain" description="Methyl-accepting transducer" evidence="6">
    <location>
        <begin position="271"/>
        <end position="507"/>
    </location>
</feature>
<dbReference type="GO" id="GO:0007165">
    <property type="term" value="P:signal transduction"/>
    <property type="evidence" value="ECO:0007669"/>
    <property type="project" value="UniProtKB-KW"/>
</dbReference>
<evidence type="ECO:0000313" key="8">
    <source>
        <dbReference type="EMBL" id="CUA83044.1"/>
    </source>
</evidence>
<dbReference type="Proteomes" id="UP000243535">
    <property type="component" value="Unassembled WGS sequence"/>
</dbReference>
<dbReference type="SMART" id="SM00283">
    <property type="entry name" value="MA"/>
    <property type="match status" value="1"/>
</dbReference>
<keyword evidence="5" id="KW-0472">Membrane</keyword>
<dbReference type="PROSITE" id="PS50885">
    <property type="entry name" value="HAMP"/>
    <property type="match status" value="1"/>
</dbReference>
<accession>A0A0K6GWP5</accession>
<dbReference type="Pfam" id="PF00015">
    <property type="entry name" value="MCPsignal"/>
    <property type="match status" value="1"/>
</dbReference>
<evidence type="ECO:0000259" key="6">
    <source>
        <dbReference type="PROSITE" id="PS50111"/>
    </source>
</evidence>
<dbReference type="SMART" id="SM00304">
    <property type="entry name" value="HAMP"/>
    <property type="match status" value="1"/>
</dbReference>
<dbReference type="OrthoDB" id="8595956at2"/>
<evidence type="ECO:0000259" key="7">
    <source>
        <dbReference type="PROSITE" id="PS50885"/>
    </source>
</evidence>
<gene>
    <name evidence="8" type="ORF">Ga0061063_1546</name>
</gene>
<dbReference type="InterPro" id="IPR007891">
    <property type="entry name" value="CHASE3"/>
</dbReference>
<keyword evidence="5" id="KW-0812">Transmembrane</keyword>
<dbReference type="InterPro" id="IPR003660">
    <property type="entry name" value="HAMP_dom"/>
</dbReference>
<dbReference type="STRING" id="375574.GCA_001418035_01335"/>
<evidence type="ECO:0000256" key="1">
    <source>
        <dbReference type="ARBA" id="ARBA00004370"/>
    </source>
</evidence>
<keyword evidence="5" id="KW-1133">Transmembrane helix</keyword>
<dbReference type="Pfam" id="PF05227">
    <property type="entry name" value="CHASE3"/>
    <property type="match status" value="1"/>
</dbReference>
<keyword evidence="9" id="KW-1185">Reference proteome</keyword>
<dbReference type="Gene3D" id="1.10.287.950">
    <property type="entry name" value="Methyl-accepting chemotaxis protein"/>
    <property type="match status" value="1"/>
</dbReference>
<keyword evidence="2 4" id="KW-0807">Transducer</keyword>
<proteinExistence type="inferred from homology"/>
<dbReference type="CDD" id="cd11386">
    <property type="entry name" value="MCP_signal"/>
    <property type="match status" value="1"/>
</dbReference>
<sequence length="543" mass="58132">MRAGLSIVARLYLGFVLVLLVVAAMVMSSWTALREQNAANGQNIHSYQVITTIDGMLEAIVNIETGQRGFLLQGQDTYLEPFENGQKNFQLFSDRARTLTADNPTVQGYLQQVDNAYRDWLENTIKQSIAARRALPAEAVTLPALQEIINQGHGKAKVDGMRALFAKIVSEEQRLLEARQAAADAQQQRTQMVLLGGGLLAAVLGLVIATLLGRKIAARLRYTVQLAEEVAAGNLRVQVERGQDDEIGAVLGAFATMQQRLSSMVHAIQQSAGEISQASHEITRTAEDIVRASDTQSRAASSMAASVEEVTVSITHVSDNATQAQQVSQHSGELSRESGEVIGHAVSGILRVAEAVKGAAGEIETLSAQSQRISSVVGVIRDIADQTNLLALNAAIEAARAGEQGRGFAVVADEVRKLAERTAASTADIAGMITQIQTLTRSVVERMGSEVALVNEDVEQAHKAQRAVDSIQQSALEVVRMVNDITVALREQSEASTVIAANVEQIANMAEENASTVDGALAAAKRQTELAGRLQEAVSQFRV</sequence>
<comment type="subcellular location">
    <subcellularLocation>
        <location evidence="1">Membrane</location>
    </subcellularLocation>
</comment>
<dbReference type="PANTHER" id="PTHR32089:SF112">
    <property type="entry name" value="LYSOZYME-LIKE PROTEIN-RELATED"/>
    <property type="match status" value="1"/>
</dbReference>
<comment type="similarity">
    <text evidence="3">Belongs to the methyl-accepting chemotaxis (MCP) protein family.</text>
</comment>
<evidence type="ECO:0000256" key="5">
    <source>
        <dbReference type="SAM" id="Phobius"/>
    </source>
</evidence>
<evidence type="ECO:0000256" key="2">
    <source>
        <dbReference type="ARBA" id="ARBA00023224"/>
    </source>
</evidence>
<dbReference type="CDD" id="cd19410">
    <property type="entry name" value="HK9-like_sensor"/>
    <property type="match status" value="1"/>
</dbReference>
<dbReference type="GO" id="GO:0016020">
    <property type="term" value="C:membrane"/>
    <property type="evidence" value="ECO:0007669"/>
    <property type="project" value="UniProtKB-SubCell"/>
</dbReference>
<evidence type="ECO:0000256" key="3">
    <source>
        <dbReference type="ARBA" id="ARBA00029447"/>
    </source>
</evidence>
<dbReference type="Pfam" id="PF00672">
    <property type="entry name" value="HAMP"/>
    <property type="match status" value="1"/>
</dbReference>
<dbReference type="EMBL" id="CYHA01000003">
    <property type="protein sequence ID" value="CUA83044.1"/>
    <property type="molecule type" value="Genomic_DNA"/>
</dbReference>
<dbReference type="AlphaFoldDB" id="A0A0K6GWP5"/>
<reference evidence="9" key="1">
    <citation type="submission" date="2015-08" db="EMBL/GenBank/DDBJ databases">
        <authorList>
            <person name="Varghese N."/>
        </authorList>
    </citation>
    <scope>NUCLEOTIDE SEQUENCE [LARGE SCALE GENOMIC DNA]</scope>
    <source>
        <strain evidence="9">DSM 17901</strain>
    </source>
</reference>
<dbReference type="RefSeq" id="WP_055433814.1">
    <property type="nucleotide sequence ID" value="NZ_CYHA01000003.1"/>
</dbReference>
<dbReference type="CDD" id="cd06225">
    <property type="entry name" value="HAMP"/>
    <property type="match status" value="1"/>
</dbReference>
<evidence type="ECO:0000256" key="4">
    <source>
        <dbReference type="PROSITE-ProRule" id="PRU00284"/>
    </source>
</evidence>
<dbReference type="PROSITE" id="PS50111">
    <property type="entry name" value="CHEMOTAXIS_TRANSDUC_2"/>
    <property type="match status" value="1"/>
</dbReference>